<dbReference type="CDD" id="cd02073">
    <property type="entry name" value="P-type_ATPase_APLT_Dnf-like"/>
    <property type="match status" value="1"/>
</dbReference>
<feature type="transmembrane region" description="Helical" evidence="16">
    <location>
        <begin position="980"/>
        <end position="1001"/>
    </location>
</feature>
<evidence type="ECO:0000256" key="4">
    <source>
        <dbReference type="ARBA" id="ARBA00022692"/>
    </source>
</evidence>
<keyword evidence="6 14" id="KW-0547">Nucleotide-binding</keyword>
<name>A0A6P8I357_ACTTE</name>
<feature type="transmembrane region" description="Helical" evidence="16">
    <location>
        <begin position="1021"/>
        <end position="1047"/>
    </location>
</feature>
<feature type="transmembrane region" description="Helical" evidence="16">
    <location>
        <begin position="347"/>
        <end position="366"/>
    </location>
</feature>
<dbReference type="InterPro" id="IPR032630">
    <property type="entry name" value="P_typ_ATPase_c"/>
</dbReference>
<feature type="domain" description="P-type ATPase A" evidence="19">
    <location>
        <begin position="128"/>
        <end position="190"/>
    </location>
</feature>
<dbReference type="SFLD" id="SFLDS00003">
    <property type="entry name" value="Haloacid_Dehalogenase"/>
    <property type="match status" value="1"/>
</dbReference>
<evidence type="ECO:0000256" key="5">
    <source>
        <dbReference type="ARBA" id="ARBA00022723"/>
    </source>
</evidence>
<evidence type="ECO:0000256" key="17">
    <source>
        <dbReference type="SAM" id="Coils"/>
    </source>
</evidence>
<comment type="subcellular location">
    <subcellularLocation>
        <location evidence="2">Endomembrane system</location>
    </subcellularLocation>
    <subcellularLocation>
        <location evidence="1 16">Membrane</location>
        <topology evidence="1 16">Multi-pass membrane protein</topology>
    </subcellularLocation>
</comment>
<dbReference type="FunFam" id="3.40.50.1000:FF:000210">
    <property type="entry name" value="Phospholipid-transporting ATPase"/>
    <property type="match status" value="1"/>
</dbReference>
<dbReference type="GO" id="GO:0005783">
    <property type="term" value="C:endoplasmic reticulum"/>
    <property type="evidence" value="ECO:0007669"/>
    <property type="project" value="TreeGrafter"/>
</dbReference>
<evidence type="ECO:0000256" key="11">
    <source>
        <dbReference type="ARBA" id="ARBA00023136"/>
    </source>
</evidence>
<dbReference type="PROSITE" id="PS00154">
    <property type="entry name" value="ATPASE_E1_E2"/>
    <property type="match status" value="1"/>
</dbReference>
<feature type="binding site" evidence="14">
    <location>
        <position position="781"/>
    </location>
    <ligand>
        <name>ATP</name>
        <dbReference type="ChEBI" id="CHEBI:30616"/>
    </ligand>
</feature>
<feature type="domain" description="P-type ATPase C-terminal" evidence="21">
    <location>
        <begin position="804"/>
        <end position="1062"/>
    </location>
</feature>
<dbReference type="PRINTS" id="PR00119">
    <property type="entry name" value="CATATPASE"/>
</dbReference>
<keyword evidence="10 16" id="KW-1133">Transmembrane helix</keyword>
<feature type="binding site" evidence="14">
    <location>
        <position position="757"/>
    </location>
    <ligand>
        <name>ATP</name>
        <dbReference type="ChEBI" id="CHEBI:30616"/>
    </ligand>
</feature>
<comment type="catalytic activity">
    <reaction evidence="12 16">
        <text>ATP + H2O + phospholipidSide 1 = ADP + phosphate + phospholipidSide 2.</text>
        <dbReference type="EC" id="7.6.2.1"/>
    </reaction>
</comment>
<feature type="binding site" evidence="14">
    <location>
        <position position="662"/>
    </location>
    <ligand>
        <name>ATP</name>
        <dbReference type="ChEBI" id="CHEBI:30616"/>
    </ligand>
</feature>
<feature type="binding site" evidence="15">
    <location>
        <position position="414"/>
    </location>
    <ligand>
        <name>Mg(2+)</name>
        <dbReference type="ChEBI" id="CHEBI:18420"/>
    </ligand>
</feature>
<evidence type="ECO:0000256" key="6">
    <source>
        <dbReference type="ARBA" id="ARBA00022741"/>
    </source>
</evidence>
<dbReference type="KEGG" id="aten:116295555"/>
<feature type="transmembrane region" description="Helical" evidence="16">
    <location>
        <begin position="298"/>
        <end position="320"/>
    </location>
</feature>
<evidence type="ECO:0000256" key="1">
    <source>
        <dbReference type="ARBA" id="ARBA00004141"/>
    </source>
</evidence>
<dbReference type="GO" id="GO:0045332">
    <property type="term" value="P:phospholipid translocation"/>
    <property type="evidence" value="ECO:0007669"/>
    <property type="project" value="TreeGrafter"/>
</dbReference>
<feature type="region of interest" description="Disordered" evidence="18">
    <location>
        <begin position="1088"/>
        <end position="1108"/>
    </location>
</feature>
<dbReference type="InterPro" id="IPR032631">
    <property type="entry name" value="P-type_ATPase_N"/>
</dbReference>
<feature type="active site" description="4-aspartylphosphate intermediate" evidence="13">
    <location>
        <position position="412"/>
    </location>
</feature>
<dbReference type="InterPro" id="IPR018303">
    <property type="entry name" value="ATPase_P-typ_P_site"/>
</dbReference>
<feature type="binding site" evidence="14">
    <location>
        <position position="551"/>
    </location>
    <ligand>
        <name>ATP</name>
        <dbReference type="ChEBI" id="CHEBI:30616"/>
    </ligand>
</feature>
<dbReference type="Pfam" id="PF16209">
    <property type="entry name" value="PhoLip_ATPase_N"/>
    <property type="match status" value="1"/>
</dbReference>
<feature type="binding site" evidence="14">
    <location>
        <position position="751"/>
    </location>
    <ligand>
        <name>ATP</name>
        <dbReference type="ChEBI" id="CHEBI:30616"/>
    </ligand>
</feature>
<feature type="binding site" evidence="14">
    <location>
        <position position="664"/>
    </location>
    <ligand>
        <name>ATP</name>
        <dbReference type="ChEBI" id="CHEBI:30616"/>
    </ligand>
</feature>
<comment type="cofactor">
    <cofactor evidence="15">
        <name>Mg(2+)</name>
        <dbReference type="ChEBI" id="CHEBI:18420"/>
    </cofactor>
</comment>
<dbReference type="SUPFAM" id="SSF81653">
    <property type="entry name" value="Calcium ATPase, transduction domain A"/>
    <property type="match status" value="1"/>
</dbReference>
<keyword evidence="17" id="KW-0175">Coiled coil</keyword>
<dbReference type="SFLD" id="SFLDG00002">
    <property type="entry name" value="C1.7:_P-type_atpase_like"/>
    <property type="match status" value="1"/>
</dbReference>
<dbReference type="Gene3D" id="3.40.1110.10">
    <property type="entry name" value="Calcium-transporting ATPase, cytoplasmic domain N"/>
    <property type="match status" value="1"/>
</dbReference>
<keyword evidence="22" id="KW-1185">Reference proteome</keyword>
<dbReference type="Proteomes" id="UP000515163">
    <property type="component" value="Unplaced"/>
</dbReference>
<evidence type="ECO:0000259" key="20">
    <source>
        <dbReference type="Pfam" id="PF16209"/>
    </source>
</evidence>
<evidence type="ECO:0000256" key="3">
    <source>
        <dbReference type="ARBA" id="ARBA00008109"/>
    </source>
</evidence>
<feature type="binding site" evidence="14">
    <location>
        <position position="413"/>
    </location>
    <ligand>
        <name>ATP</name>
        <dbReference type="ChEBI" id="CHEBI:30616"/>
    </ligand>
</feature>
<dbReference type="Pfam" id="PF00122">
    <property type="entry name" value="E1-E2_ATPase"/>
    <property type="match status" value="1"/>
</dbReference>
<evidence type="ECO:0000256" key="2">
    <source>
        <dbReference type="ARBA" id="ARBA00004308"/>
    </source>
</evidence>
<evidence type="ECO:0000259" key="21">
    <source>
        <dbReference type="Pfam" id="PF16212"/>
    </source>
</evidence>
<evidence type="ECO:0000256" key="15">
    <source>
        <dbReference type="PIRSR" id="PIRSR606539-3"/>
    </source>
</evidence>
<keyword evidence="11 16" id="KW-0472">Membrane</keyword>
<dbReference type="InterPro" id="IPR023214">
    <property type="entry name" value="HAD_sf"/>
</dbReference>
<dbReference type="PANTHER" id="PTHR24092:SF175">
    <property type="entry name" value="PHOSPHOLIPID-TRANSPORTING ATPASE"/>
    <property type="match status" value="1"/>
</dbReference>
<evidence type="ECO:0000259" key="19">
    <source>
        <dbReference type="Pfam" id="PF00122"/>
    </source>
</evidence>
<evidence type="ECO:0000256" key="14">
    <source>
        <dbReference type="PIRSR" id="PIRSR606539-2"/>
    </source>
</evidence>
<dbReference type="OrthoDB" id="377733at2759"/>
<evidence type="ECO:0000256" key="16">
    <source>
        <dbReference type="RuleBase" id="RU362033"/>
    </source>
</evidence>
<dbReference type="GeneID" id="116295555"/>
<accession>A0A6P8I357</accession>
<dbReference type="Gene3D" id="3.40.50.1000">
    <property type="entry name" value="HAD superfamily/HAD-like"/>
    <property type="match status" value="1"/>
</dbReference>
<dbReference type="GO" id="GO:0140326">
    <property type="term" value="F:ATPase-coupled intramembrane lipid transporter activity"/>
    <property type="evidence" value="ECO:0007669"/>
    <property type="project" value="UniProtKB-EC"/>
</dbReference>
<dbReference type="AlphaFoldDB" id="A0A6P8I357"/>
<evidence type="ECO:0000256" key="13">
    <source>
        <dbReference type="PIRSR" id="PIRSR606539-1"/>
    </source>
</evidence>
<dbReference type="GO" id="GO:0005886">
    <property type="term" value="C:plasma membrane"/>
    <property type="evidence" value="ECO:0007669"/>
    <property type="project" value="TreeGrafter"/>
</dbReference>
<dbReference type="SFLD" id="SFLDF00027">
    <property type="entry name" value="p-type_atpase"/>
    <property type="match status" value="1"/>
</dbReference>
<evidence type="ECO:0000313" key="23">
    <source>
        <dbReference type="RefSeq" id="XP_031559260.1"/>
    </source>
</evidence>
<dbReference type="FunCoup" id="A0A6P8I357">
    <property type="interactions" value="1457"/>
</dbReference>
<feature type="transmembrane region" description="Helical" evidence="16">
    <location>
        <begin position="952"/>
        <end position="973"/>
    </location>
</feature>
<dbReference type="NCBIfam" id="TIGR01494">
    <property type="entry name" value="ATPase_P-type"/>
    <property type="match status" value="3"/>
</dbReference>
<dbReference type="SUPFAM" id="SSF81660">
    <property type="entry name" value="Metal cation-transporting ATPase, ATP-binding domain N"/>
    <property type="match status" value="1"/>
</dbReference>
<keyword evidence="5 15" id="KW-0479">Metal-binding</keyword>
<dbReference type="InterPro" id="IPR001757">
    <property type="entry name" value="P_typ_ATPase"/>
</dbReference>
<dbReference type="GO" id="GO:0000287">
    <property type="term" value="F:magnesium ion binding"/>
    <property type="evidence" value="ECO:0007669"/>
    <property type="project" value="UniProtKB-UniRule"/>
</dbReference>
<dbReference type="InterPro" id="IPR059000">
    <property type="entry name" value="ATPase_P-type_domA"/>
</dbReference>
<dbReference type="PANTHER" id="PTHR24092">
    <property type="entry name" value="PROBABLE PHOSPHOLIPID-TRANSPORTING ATPASE"/>
    <property type="match status" value="1"/>
</dbReference>
<keyword evidence="9 16" id="KW-1278">Translocase</keyword>
<dbReference type="SUPFAM" id="SSF81665">
    <property type="entry name" value="Calcium ATPase, transmembrane domain M"/>
    <property type="match status" value="1"/>
</dbReference>
<dbReference type="InterPro" id="IPR023299">
    <property type="entry name" value="ATPase_P-typ_cyto_dom_N"/>
</dbReference>
<feature type="binding site" evidence="15">
    <location>
        <position position="778"/>
    </location>
    <ligand>
        <name>Mg(2+)</name>
        <dbReference type="ChEBI" id="CHEBI:18420"/>
    </ligand>
</feature>
<evidence type="ECO:0000313" key="22">
    <source>
        <dbReference type="Proteomes" id="UP000515163"/>
    </source>
</evidence>
<reference evidence="23" key="1">
    <citation type="submission" date="2025-08" db="UniProtKB">
        <authorList>
            <consortium name="RefSeq"/>
        </authorList>
    </citation>
    <scope>IDENTIFICATION</scope>
    <source>
        <tissue evidence="23">Tentacle</tissue>
    </source>
</reference>
<organism evidence="22 23">
    <name type="scientific">Actinia tenebrosa</name>
    <name type="common">Australian red waratah sea anemone</name>
    <dbReference type="NCBI Taxonomy" id="6105"/>
    <lineage>
        <taxon>Eukaryota</taxon>
        <taxon>Metazoa</taxon>
        <taxon>Cnidaria</taxon>
        <taxon>Anthozoa</taxon>
        <taxon>Hexacorallia</taxon>
        <taxon>Actiniaria</taxon>
        <taxon>Actiniidae</taxon>
        <taxon>Actinia</taxon>
    </lineage>
</organism>
<feature type="transmembrane region" description="Helical" evidence="16">
    <location>
        <begin position="868"/>
        <end position="888"/>
    </location>
</feature>
<dbReference type="InterPro" id="IPR023298">
    <property type="entry name" value="ATPase_P-typ_TM_dom_sf"/>
</dbReference>
<keyword evidence="4 16" id="KW-0812">Transmembrane</keyword>
<gene>
    <name evidence="23" type="primary">LOC116295555</name>
</gene>
<keyword evidence="8 15" id="KW-0460">Magnesium</keyword>
<dbReference type="InParanoid" id="A0A6P8I357"/>
<keyword evidence="7 14" id="KW-0067">ATP-binding</keyword>
<dbReference type="InterPro" id="IPR036412">
    <property type="entry name" value="HAD-like_sf"/>
</dbReference>
<dbReference type="GO" id="GO:0016887">
    <property type="term" value="F:ATP hydrolysis activity"/>
    <property type="evidence" value="ECO:0007669"/>
    <property type="project" value="InterPro"/>
</dbReference>
<feature type="binding site" evidence="14">
    <location>
        <position position="528"/>
    </location>
    <ligand>
        <name>ATP</name>
        <dbReference type="ChEBI" id="CHEBI:30616"/>
    </ligand>
</feature>
<evidence type="ECO:0000256" key="10">
    <source>
        <dbReference type="ARBA" id="ARBA00022989"/>
    </source>
</evidence>
<comment type="similarity">
    <text evidence="3 16">Belongs to the cation transport ATPase (P-type) (TC 3.A.3) family. Type IV subfamily.</text>
</comment>
<sequence length="1135" mass="129425">MPCGGLKDRVLSFLGRSHQHADEWRTVYAHNRYPSNDPDIEIKQKHYADNKIITSKYTLWNFVPKNLFEQFRRIANFYFLCIGAVQLLIDSPVSPVTSILPLVFVITVTAIKQGYEDYQRHKVDNEVNKRPCEVVINGKIDEVESQNIRVGDIVRVKDDEEFPCDMVVLSSEDPDGVCHITTANLDGETNLKVRSSVTTTASMRSPQQLDDLSATIECQHPHVDLYGYSGRIIINLNNGQEPEVKSLGPQNLLLRGARLKNSDHVYGIAVYTGKETKMALNQEEAPHKFSTVEKTMNWFLVVFLIVLVLQGMLCTGLKYWKQSTTSGSAPYVGPADAVSFKKVVEEFLVFLILYNYVIPISLYVTVELQKFIGALFFVWDAKMYNPETDEPAIANTSDLNEELGQIEYIFTDKTGTLTENNMQFKECSINGKLYVEKDMQLFVDGEDTQLHVRNCTEDVKSFYIALSLCHTVQAALEKNTQSFYKYHYQNSPIRYKFGIVFRGKNGDDMELEIQGSIHRYTLLHVLEFDSTRKRMSVIVKTTEGKYLLLTKGAETAVLDRLRSGPQDTTQDHVDAYAEKGLRTLAVAQREFTEDEYRDADAKLTKAQQAINDREEQLAIVYDDVEKDLHLLGATAVEDKLQDGVPQTIEAMREAGIKVWVLTGDKQETAVNISHSCGHFKHGMELMFLVKKNSPEECEQRLILFNNEVQNKPKDKIYGLIVDGRTLTHVFNGHTELFKDVCRKCVAVLCCRMSPLQKAQVVQMMKTSKEKPVTLAIGDGANDCGMIQEAHVGIGVMGKEGRQAVMTSDYAISRFKFLWRVLLVHGHYYYIRSSILVQYFFYKNVCFITPQFLYAFFNAFSGQPLYHGFFLTCYNIFFTSVPILVYGVFEQHLNSETLQGNPHLYKDIANNRRLSWKQFIYWIASGYWHALVFFFGGYLMFQGDLLGSMNVGVWSFGTFVFTVCVIVSNLKLALVTHYWTWLTHLGIWGSILTFVVFAAVFNSNMWIGFQTTFSSDGVSSDMFRVFFTLFSQGINWLGILVLIPISLLPDMMGMLFTRHFYPTETQKAQDVVVDRLRCIPGTSRKIKMESRVHPKKNSVNHRKSDTEHSNRTVDSMMLMDYNESMGSTVALTTKQV</sequence>
<feature type="coiled-coil region" evidence="17">
    <location>
        <begin position="589"/>
        <end position="616"/>
    </location>
</feature>
<evidence type="ECO:0000256" key="7">
    <source>
        <dbReference type="ARBA" id="ARBA00022840"/>
    </source>
</evidence>
<feature type="binding site" evidence="14">
    <location>
        <position position="582"/>
    </location>
    <ligand>
        <name>ATP</name>
        <dbReference type="ChEBI" id="CHEBI:30616"/>
    </ligand>
</feature>
<feature type="domain" description="P-type ATPase N-terminal" evidence="20">
    <location>
        <begin position="36"/>
        <end position="99"/>
    </location>
</feature>
<protein>
    <recommendedName>
        <fullName evidence="16">Phospholipid-transporting ATPase</fullName>
        <ecNumber evidence="16">7.6.2.1</ecNumber>
    </recommendedName>
</protein>
<dbReference type="SUPFAM" id="SSF56784">
    <property type="entry name" value="HAD-like"/>
    <property type="match status" value="1"/>
</dbReference>
<evidence type="ECO:0000256" key="18">
    <source>
        <dbReference type="SAM" id="MobiDB-lite"/>
    </source>
</evidence>
<evidence type="ECO:0000256" key="8">
    <source>
        <dbReference type="ARBA" id="ARBA00022842"/>
    </source>
</evidence>
<feature type="binding site" evidence="14">
    <location>
        <position position="414"/>
    </location>
    <ligand>
        <name>ATP</name>
        <dbReference type="ChEBI" id="CHEBI:30616"/>
    </ligand>
</feature>
<proteinExistence type="inferred from homology"/>
<dbReference type="EC" id="7.6.2.1" evidence="16"/>
<feature type="binding site" evidence="14">
    <location>
        <position position="663"/>
    </location>
    <ligand>
        <name>ATP</name>
        <dbReference type="ChEBI" id="CHEBI:30616"/>
    </ligand>
</feature>
<feature type="binding site" evidence="14">
    <location>
        <position position="412"/>
    </location>
    <ligand>
        <name>ATP</name>
        <dbReference type="ChEBI" id="CHEBI:30616"/>
    </ligand>
</feature>
<feature type="binding site" evidence="14">
    <location>
        <position position="782"/>
    </location>
    <ligand>
        <name>ATP</name>
        <dbReference type="ChEBI" id="CHEBI:30616"/>
    </ligand>
</feature>
<dbReference type="InterPro" id="IPR006539">
    <property type="entry name" value="P-type_ATPase_IV"/>
</dbReference>
<feature type="binding site" evidence="15">
    <location>
        <position position="412"/>
    </location>
    <ligand>
        <name>Mg(2+)</name>
        <dbReference type="ChEBI" id="CHEBI:18420"/>
    </ligand>
</feature>
<dbReference type="InterPro" id="IPR008250">
    <property type="entry name" value="ATPase_P-typ_transduc_dom_A_sf"/>
</dbReference>
<dbReference type="NCBIfam" id="TIGR01652">
    <property type="entry name" value="ATPase-Plipid"/>
    <property type="match status" value="2"/>
</dbReference>
<dbReference type="Gene3D" id="2.70.150.10">
    <property type="entry name" value="Calcium-transporting ATPase, cytoplasmic transduction domain A"/>
    <property type="match status" value="1"/>
</dbReference>
<evidence type="ECO:0000256" key="9">
    <source>
        <dbReference type="ARBA" id="ARBA00022967"/>
    </source>
</evidence>
<dbReference type="Pfam" id="PF13246">
    <property type="entry name" value="Cation_ATPase"/>
    <property type="match status" value="1"/>
</dbReference>
<feature type="binding site" evidence="15">
    <location>
        <position position="782"/>
    </location>
    <ligand>
        <name>Mg(2+)</name>
        <dbReference type="ChEBI" id="CHEBI:18420"/>
    </ligand>
</feature>
<feature type="transmembrane region" description="Helical" evidence="16">
    <location>
        <begin position="918"/>
        <end position="940"/>
    </location>
</feature>
<dbReference type="InterPro" id="IPR044492">
    <property type="entry name" value="P_typ_ATPase_HD_dom"/>
</dbReference>
<dbReference type="GO" id="GO:0005524">
    <property type="term" value="F:ATP binding"/>
    <property type="evidence" value="ECO:0007669"/>
    <property type="project" value="UniProtKB-UniRule"/>
</dbReference>
<dbReference type="RefSeq" id="XP_031559260.1">
    <property type="nucleotide sequence ID" value="XM_031703400.1"/>
</dbReference>
<dbReference type="Pfam" id="PF16212">
    <property type="entry name" value="PhoLip_ATPase_C"/>
    <property type="match status" value="1"/>
</dbReference>
<evidence type="ECO:0000256" key="12">
    <source>
        <dbReference type="ARBA" id="ARBA00034036"/>
    </source>
</evidence>